<reference evidence="1" key="1">
    <citation type="submission" date="2018-05" db="EMBL/GenBank/DDBJ databases">
        <authorList>
            <person name="Lanie J.A."/>
            <person name="Ng W.-L."/>
            <person name="Kazmierczak K.M."/>
            <person name="Andrzejewski T.M."/>
            <person name="Davidsen T.M."/>
            <person name="Wayne K.J."/>
            <person name="Tettelin H."/>
            <person name="Glass J.I."/>
            <person name="Rusch D."/>
            <person name="Podicherti R."/>
            <person name="Tsui H.-C.T."/>
            <person name="Winkler M.E."/>
        </authorList>
    </citation>
    <scope>NUCLEOTIDE SEQUENCE</scope>
</reference>
<accession>A0A383DBZ6</accession>
<gene>
    <name evidence="1" type="ORF">METZ01_LOCUS494629</name>
</gene>
<dbReference type="AlphaFoldDB" id="A0A383DBZ6"/>
<name>A0A383DBZ6_9ZZZZ</name>
<feature type="non-terminal residue" evidence="1">
    <location>
        <position position="1"/>
    </location>
</feature>
<organism evidence="1">
    <name type="scientific">marine metagenome</name>
    <dbReference type="NCBI Taxonomy" id="408172"/>
    <lineage>
        <taxon>unclassified sequences</taxon>
        <taxon>metagenomes</taxon>
        <taxon>ecological metagenomes</taxon>
    </lineage>
</organism>
<sequence length="28" mass="3189">NQVPGPKLYPMLPVKILSQTVHHYDLSI</sequence>
<dbReference type="EMBL" id="UINC01215872">
    <property type="protein sequence ID" value="SVE41775.1"/>
    <property type="molecule type" value="Genomic_DNA"/>
</dbReference>
<proteinExistence type="predicted"/>
<protein>
    <submittedName>
        <fullName evidence="1">Uncharacterized protein</fullName>
    </submittedName>
</protein>
<evidence type="ECO:0000313" key="1">
    <source>
        <dbReference type="EMBL" id="SVE41775.1"/>
    </source>
</evidence>